<dbReference type="PANTHER" id="PTHR36774">
    <property type="entry name" value="INSULIN-INDUCED PROTEIN"/>
    <property type="match status" value="1"/>
</dbReference>
<dbReference type="Pfam" id="PF07281">
    <property type="entry name" value="INSIG"/>
    <property type="match status" value="1"/>
</dbReference>
<reference evidence="9" key="2">
    <citation type="submission" date="2025-08" db="UniProtKB">
        <authorList>
            <consortium name="RefSeq"/>
        </authorList>
    </citation>
    <scope>IDENTIFICATION</scope>
    <source>
        <tissue evidence="9">Leaf</tissue>
    </source>
</reference>
<keyword evidence="8" id="KW-1185">Reference proteome</keyword>
<keyword evidence="3 7" id="KW-0812">Transmembrane</keyword>
<dbReference type="GeneID" id="110776492"/>
<evidence type="ECO:0000256" key="5">
    <source>
        <dbReference type="ARBA" id="ARBA00022989"/>
    </source>
</evidence>
<dbReference type="RefSeq" id="XP_056684023.1">
    <property type="nucleotide sequence ID" value="XM_056828045.1"/>
</dbReference>
<keyword evidence="5 7" id="KW-1133">Transmembrane helix</keyword>
<evidence type="ECO:0000313" key="8">
    <source>
        <dbReference type="Proteomes" id="UP000813463"/>
    </source>
</evidence>
<protein>
    <submittedName>
        <fullName evidence="9">Uncharacterized protein isoform X1</fullName>
    </submittedName>
</protein>
<comment type="similarity">
    <text evidence="2">Belongs to the INSIG family.</text>
</comment>
<feature type="transmembrane region" description="Helical" evidence="7">
    <location>
        <begin position="170"/>
        <end position="190"/>
    </location>
</feature>
<evidence type="ECO:0000256" key="1">
    <source>
        <dbReference type="ARBA" id="ARBA00004477"/>
    </source>
</evidence>
<feature type="transmembrane region" description="Helical" evidence="7">
    <location>
        <begin position="43"/>
        <end position="61"/>
    </location>
</feature>
<dbReference type="PANTHER" id="PTHR36774:SF1">
    <property type="entry name" value="INSULIN-INDUCED PROTEIN"/>
    <property type="match status" value="1"/>
</dbReference>
<evidence type="ECO:0000256" key="7">
    <source>
        <dbReference type="SAM" id="Phobius"/>
    </source>
</evidence>
<dbReference type="Proteomes" id="UP000813463">
    <property type="component" value="Chromosome 5"/>
</dbReference>
<accession>A0ABM3QKY6</accession>
<feature type="transmembrane region" description="Helical" evidence="7">
    <location>
        <begin position="87"/>
        <end position="107"/>
    </location>
</feature>
<keyword evidence="6 7" id="KW-0472">Membrane</keyword>
<name>A0ABM3QKY6_SPIOL</name>
<evidence type="ECO:0000256" key="3">
    <source>
        <dbReference type="ARBA" id="ARBA00022692"/>
    </source>
</evidence>
<reference evidence="8" key="1">
    <citation type="journal article" date="2021" name="Nat. Commun.">
        <title>Genomic analyses provide insights into spinach domestication and the genetic basis of agronomic traits.</title>
        <authorList>
            <person name="Cai X."/>
            <person name="Sun X."/>
            <person name="Xu C."/>
            <person name="Sun H."/>
            <person name="Wang X."/>
            <person name="Ge C."/>
            <person name="Zhang Z."/>
            <person name="Wang Q."/>
            <person name="Fei Z."/>
            <person name="Jiao C."/>
            <person name="Wang Q."/>
        </authorList>
    </citation>
    <scope>NUCLEOTIDE SEQUENCE [LARGE SCALE GENOMIC DNA]</scope>
    <source>
        <strain evidence="8">cv. Varoflay</strain>
    </source>
</reference>
<sequence>MLLHIALCRPVLPSLQRRSIFIPSKLHCSSLKKKDNPRLKTDWIPISLSLFGSGFFLGPLIDGLHSRVNFVVYQSGSVHIGPLHTNIWVPFLLGVFYCTVGILQLYLDERAFPNGTKEGSFKKTVVSLISLVAFIELSAEMYRSGVPANVEAYVLFAAAEFIWFLADRTWFGFALACIIGTACPLAEIPIMK</sequence>
<organism evidence="8 9">
    <name type="scientific">Spinacia oleracea</name>
    <name type="common">Spinach</name>
    <dbReference type="NCBI Taxonomy" id="3562"/>
    <lineage>
        <taxon>Eukaryota</taxon>
        <taxon>Viridiplantae</taxon>
        <taxon>Streptophyta</taxon>
        <taxon>Embryophyta</taxon>
        <taxon>Tracheophyta</taxon>
        <taxon>Spermatophyta</taxon>
        <taxon>Magnoliopsida</taxon>
        <taxon>eudicotyledons</taxon>
        <taxon>Gunneridae</taxon>
        <taxon>Pentapetalae</taxon>
        <taxon>Caryophyllales</taxon>
        <taxon>Chenopodiaceae</taxon>
        <taxon>Chenopodioideae</taxon>
        <taxon>Anserineae</taxon>
        <taxon>Spinacia</taxon>
    </lineage>
</organism>
<keyword evidence="4" id="KW-0256">Endoplasmic reticulum</keyword>
<gene>
    <name evidence="9" type="primary">LOC110776492</name>
</gene>
<proteinExistence type="inferred from homology"/>
<evidence type="ECO:0000256" key="2">
    <source>
        <dbReference type="ARBA" id="ARBA00007475"/>
    </source>
</evidence>
<comment type="subcellular location">
    <subcellularLocation>
        <location evidence="1">Endoplasmic reticulum membrane</location>
        <topology evidence="1">Multi-pass membrane protein</topology>
    </subcellularLocation>
</comment>
<evidence type="ECO:0000313" key="9">
    <source>
        <dbReference type="RefSeq" id="XP_056684023.1"/>
    </source>
</evidence>
<evidence type="ECO:0000256" key="6">
    <source>
        <dbReference type="ARBA" id="ARBA00023136"/>
    </source>
</evidence>
<dbReference type="InterPro" id="IPR025929">
    <property type="entry name" value="INSIG_fam"/>
</dbReference>
<evidence type="ECO:0000256" key="4">
    <source>
        <dbReference type="ARBA" id="ARBA00022824"/>
    </source>
</evidence>